<keyword evidence="5 6" id="KW-0472">Membrane</keyword>
<dbReference type="InterPro" id="IPR001204">
    <property type="entry name" value="Phos_transporter"/>
</dbReference>
<evidence type="ECO:0000256" key="4">
    <source>
        <dbReference type="ARBA" id="ARBA00022989"/>
    </source>
</evidence>
<dbReference type="Pfam" id="PF01384">
    <property type="entry name" value="PHO4"/>
    <property type="match status" value="1"/>
</dbReference>
<keyword evidence="3 6" id="KW-0812">Transmembrane</keyword>
<evidence type="ECO:0000256" key="2">
    <source>
        <dbReference type="ARBA" id="ARBA00022448"/>
    </source>
</evidence>
<sequence length="331" mass="34293">MWRILGGLFLGWSLGANHSANIFGTAVASGLVRFSQALWLTAAYVVLGAVMEGAKCMSTYGKLALVHADTAFILTLSTAVTMTMLTRAGVPASTSQALVGAILGWSIVEASPDFSQLTRIVLCWTLTPISASLSSAFLHRALAKLVVDRITSFSARNRFYSVAVLLTGCYAAYGLGANSVANVTGIYVTSGLLNTNVGAIIGGLSIALGVLTYSGRVMMTVGKGIVPLDPFSAMVVVFAEAVTLHLFTQIGVPVSSSQAVVGAIVGIGVAKGLQTINIRVVLKIGLGWILTPVCAGALTLAVHALLMLTGVASLNSLFAKALAFVSQLNLW</sequence>
<dbReference type="GO" id="GO:0016020">
    <property type="term" value="C:membrane"/>
    <property type="evidence" value="ECO:0007669"/>
    <property type="project" value="UniProtKB-SubCell"/>
</dbReference>
<protein>
    <submittedName>
        <fullName evidence="7">PiT family inorganic phosphate transporter</fullName>
    </submittedName>
</protein>
<dbReference type="EMBL" id="RJVA01000009">
    <property type="protein sequence ID" value="ROR02938.1"/>
    <property type="molecule type" value="Genomic_DNA"/>
</dbReference>
<feature type="transmembrane region" description="Helical" evidence="6">
    <location>
        <begin position="285"/>
        <end position="308"/>
    </location>
</feature>
<evidence type="ECO:0000256" key="3">
    <source>
        <dbReference type="ARBA" id="ARBA00022692"/>
    </source>
</evidence>
<proteinExistence type="predicted"/>
<dbReference type="AlphaFoldDB" id="A0A3N1VPI7"/>
<dbReference type="OrthoDB" id="9779554at2"/>
<reference evidence="7 8" key="1">
    <citation type="submission" date="2018-11" db="EMBL/GenBank/DDBJ databases">
        <title>Genomic Encyclopedia of Type Strains, Phase IV (KMG-IV): sequencing the most valuable type-strain genomes for metagenomic binning, comparative biology and taxonomic classification.</title>
        <authorList>
            <person name="Goeker M."/>
        </authorList>
    </citation>
    <scope>NUCLEOTIDE SEQUENCE [LARGE SCALE GENOMIC DNA]</scope>
    <source>
        <strain evidence="7 8">DSM 22027</strain>
    </source>
</reference>
<accession>A0A3N1VPI7</accession>
<dbReference type="PANTHER" id="PTHR11101:SF80">
    <property type="entry name" value="PHOSPHATE TRANSPORTER"/>
    <property type="match status" value="1"/>
</dbReference>
<keyword evidence="4 6" id="KW-1133">Transmembrane helix</keyword>
<feature type="transmembrane region" description="Helical" evidence="6">
    <location>
        <begin position="63"/>
        <end position="85"/>
    </location>
</feature>
<evidence type="ECO:0000313" key="8">
    <source>
        <dbReference type="Proteomes" id="UP000276223"/>
    </source>
</evidence>
<evidence type="ECO:0000256" key="6">
    <source>
        <dbReference type="SAM" id="Phobius"/>
    </source>
</evidence>
<feature type="transmembrane region" description="Helical" evidence="6">
    <location>
        <begin position="34"/>
        <end position="51"/>
    </location>
</feature>
<gene>
    <name evidence="7" type="ORF">EDC27_0187</name>
</gene>
<feature type="transmembrane region" description="Helical" evidence="6">
    <location>
        <begin position="197"/>
        <end position="219"/>
    </location>
</feature>
<dbReference type="GO" id="GO:0035435">
    <property type="term" value="P:phosphate ion transmembrane transport"/>
    <property type="evidence" value="ECO:0007669"/>
    <property type="project" value="TreeGrafter"/>
</dbReference>
<evidence type="ECO:0000256" key="1">
    <source>
        <dbReference type="ARBA" id="ARBA00004141"/>
    </source>
</evidence>
<feature type="transmembrane region" description="Helical" evidence="6">
    <location>
        <begin position="159"/>
        <end position="177"/>
    </location>
</feature>
<dbReference type="RefSeq" id="WP_123288741.1">
    <property type="nucleotide sequence ID" value="NZ_RJVA01000009.1"/>
</dbReference>
<feature type="transmembrane region" description="Helical" evidence="6">
    <location>
        <begin position="117"/>
        <end position="138"/>
    </location>
</feature>
<comment type="caution">
    <text evidence="7">The sequence shown here is derived from an EMBL/GenBank/DDBJ whole genome shotgun (WGS) entry which is preliminary data.</text>
</comment>
<dbReference type="GO" id="GO:0005315">
    <property type="term" value="F:phosphate transmembrane transporter activity"/>
    <property type="evidence" value="ECO:0007669"/>
    <property type="project" value="InterPro"/>
</dbReference>
<organism evidence="7 8">
    <name type="scientific">Desulfosoma caldarium</name>
    <dbReference type="NCBI Taxonomy" id="610254"/>
    <lineage>
        <taxon>Bacteria</taxon>
        <taxon>Pseudomonadati</taxon>
        <taxon>Thermodesulfobacteriota</taxon>
        <taxon>Syntrophobacteria</taxon>
        <taxon>Syntrophobacterales</taxon>
        <taxon>Syntrophobacteraceae</taxon>
        <taxon>Desulfosoma</taxon>
    </lineage>
</organism>
<evidence type="ECO:0000256" key="5">
    <source>
        <dbReference type="ARBA" id="ARBA00023136"/>
    </source>
</evidence>
<dbReference type="Proteomes" id="UP000276223">
    <property type="component" value="Unassembled WGS sequence"/>
</dbReference>
<keyword evidence="2" id="KW-0813">Transport</keyword>
<comment type="subcellular location">
    <subcellularLocation>
        <location evidence="1">Membrane</location>
        <topology evidence="1">Multi-pass membrane protein</topology>
    </subcellularLocation>
</comment>
<name>A0A3N1VPI7_9BACT</name>
<dbReference type="PANTHER" id="PTHR11101">
    <property type="entry name" value="PHOSPHATE TRANSPORTER"/>
    <property type="match status" value="1"/>
</dbReference>
<evidence type="ECO:0000313" key="7">
    <source>
        <dbReference type="EMBL" id="ROR02938.1"/>
    </source>
</evidence>
<keyword evidence="8" id="KW-1185">Reference proteome</keyword>